<evidence type="ECO:0000313" key="4">
    <source>
        <dbReference type="EMBL" id="JAV08151.1"/>
    </source>
</evidence>
<accession>A0A1L8DP22</accession>
<feature type="domain" description="EGF-like" evidence="3">
    <location>
        <begin position="67"/>
        <end position="106"/>
    </location>
</feature>
<sequence>MWRRVTISLIILIICILAFSGLEACELDQTQYGCRIDNRQCTCAYGCRSEFRYLTRKECQDALKGRAGDICSGNPCLNGGACIQVSQMPGYKCRCEGTGFWGNRCQLPCPEARHTNFPYECIVI</sequence>
<protein>
    <submittedName>
        <fullName evidence="4">Putative conserved secreted protein</fullName>
    </submittedName>
</protein>
<evidence type="ECO:0000256" key="1">
    <source>
        <dbReference type="PROSITE-ProRule" id="PRU00076"/>
    </source>
</evidence>
<dbReference type="Pfam" id="PF00008">
    <property type="entry name" value="EGF"/>
    <property type="match status" value="1"/>
</dbReference>
<dbReference type="InterPro" id="IPR000742">
    <property type="entry name" value="EGF"/>
</dbReference>
<dbReference type="EMBL" id="GFDF01005933">
    <property type="protein sequence ID" value="JAV08151.1"/>
    <property type="molecule type" value="Transcribed_RNA"/>
</dbReference>
<keyword evidence="2" id="KW-0732">Signal</keyword>
<keyword evidence="1" id="KW-1015">Disulfide bond</keyword>
<feature type="disulfide bond" evidence="1">
    <location>
        <begin position="76"/>
        <end position="93"/>
    </location>
</feature>
<comment type="caution">
    <text evidence="1">Lacks conserved residue(s) required for the propagation of feature annotation.</text>
</comment>
<feature type="signal peptide" evidence="2">
    <location>
        <begin position="1"/>
        <end position="24"/>
    </location>
</feature>
<proteinExistence type="predicted"/>
<organism evidence="4">
    <name type="scientific">Nyssomyia neivai</name>
    <dbReference type="NCBI Taxonomy" id="330878"/>
    <lineage>
        <taxon>Eukaryota</taxon>
        <taxon>Metazoa</taxon>
        <taxon>Ecdysozoa</taxon>
        <taxon>Arthropoda</taxon>
        <taxon>Hexapoda</taxon>
        <taxon>Insecta</taxon>
        <taxon>Pterygota</taxon>
        <taxon>Neoptera</taxon>
        <taxon>Endopterygota</taxon>
        <taxon>Diptera</taxon>
        <taxon>Nematocera</taxon>
        <taxon>Psychodoidea</taxon>
        <taxon>Psychodidae</taxon>
        <taxon>Nyssomyia</taxon>
    </lineage>
</organism>
<dbReference type="Gene3D" id="2.10.25.10">
    <property type="entry name" value="Laminin"/>
    <property type="match status" value="1"/>
</dbReference>
<reference evidence="4" key="1">
    <citation type="submission" date="2016-12" db="EMBL/GenBank/DDBJ databases">
        <title>An insight into the sialome and mialome of the sand fly, Nyssomyia neivai.</title>
        <authorList>
            <person name="Sebastian V."/>
            <person name="Goulart T.M."/>
            <person name="Oliveira W."/>
            <person name="Calvo E."/>
            <person name="Oliveira L.F."/>
            <person name="Pinto M.C."/>
            <person name="Rosselino A.M."/>
            <person name="Ribeiro J.M."/>
        </authorList>
    </citation>
    <scope>NUCLEOTIDE SEQUENCE</scope>
</reference>
<evidence type="ECO:0000259" key="3">
    <source>
        <dbReference type="PROSITE" id="PS50026"/>
    </source>
</evidence>
<dbReference type="PROSITE" id="PS50026">
    <property type="entry name" value="EGF_3"/>
    <property type="match status" value="1"/>
</dbReference>
<keyword evidence="1" id="KW-0245">EGF-like domain</keyword>
<evidence type="ECO:0000256" key="2">
    <source>
        <dbReference type="SAM" id="SignalP"/>
    </source>
</evidence>
<dbReference type="SUPFAM" id="SSF57196">
    <property type="entry name" value="EGF/Laminin"/>
    <property type="match status" value="1"/>
</dbReference>
<name>A0A1L8DP22_9DIPT</name>
<dbReference type="SMART" id="SM00181">
    <property type="entry name" value="EGF"/>
    <property type="match status" value="1"/>
</dbReference>
<feature type="chain" id="PRO_5012228232" evidence="2">
    <location>
        <begin position="25"/>
        <end position="124"/>
    </location>
</feature>
<dbReference type="AlphaFoldDB" id="A0A1L8DP22"/>